<reference evidence="3" key="1">
    <citation type="journal article" date="2014" name="Science">
        <title>Ancient hybridizations among the ancestral genomes of bread wheat.</title>
        <authorList>
            <consortium name="International Wheat Genome Sequencing Consortium,"/>
            <person name="Marcussen T."/>
            <person name="Sandve S.R."/>
            <person name="Heier L."/>
            <person name="Spannagl M."/>
            <person name="Pfeifer M."/>
            <person name="Jakobsen K.S."/>
            <person name="Wulff B.B."/>
            <person name="Steuernagel B."/>
            <person name="Mayer K.F."/>
            <person name="Olsen O.A."/>
        </authorList>
    </citation>
    <scope>NUCLEOTIDE SEQUENCE [LARGE SCALE GENOMIC DNA]</scope>
    <source>
        <strain evidence="3">cv. AL8/78</strain>
    </source>
</reference>
<evidence type="ECO:0000256" key="1">
    <source>
        <dbReference type="SAM" id="Phobius"/>
    </source>
</evidence>
<evidence type="ECO:0000313" key="3">
    <source>
        <dbReference type="Proteomes" id="UP000015105"/>
    </source>
</evidence>
<reference evidence="2" key="3">
    <citation type="journal article" date="2017" name="Nature">
        <title>Genome sequence of the progenitor of the wheat D genome Aegilops tauschii.</title>
        <authorList>
            <person name="Luo M.C."/>
            <person name="Gu Y.Q."/>
            <person name="Puiu D."/>
            <person name="Wang H."/>
            <person name="Twardziok S.O."/>
            <person name="Deal K.R."/>
            <person name="Huo N."/>
            <person name="Zhu T."/>
            <person name="Wang L."/>
            <person name="Wang Y."/>
            <person name="McGuire P.E."/>
            <person name="Liu S."/>
            <person name="Long H."/>
            <person name="Ramasamy R.K."/>
            <person name="Rodriguez J.C."/>
            <person name="Van S.L."/>
            <person name="Yuan L."/>
            <person name="Wang Z."/>
            <person name="Xia Z."/>
            <person name="Xiao L."/>
            <person name="Anderson O.D."/>
            <person name="Ouyang S."/>
            <person name="Liang Y."/>
            <person name="Zimin A.V."/>
            <person name="Pertea G."/>
            <person name="Qi P."/>
            <person name="Bennetzen J.L."/>
            <person name="Dai X."/>
            <person name="Dawson M.W."/>
            <person name="Muller H.G."/>
            <person name="Kugler K."/>
            <person name="Rivarola-Duarte L."/>
            <person name="Spannagl M."/>
            <person name="Mayer K.F.X."/>
            <person name="Lu F.H."/>
            <person name="Bevan M.W."/>
            <person name="Leroy P."/>
            <person name="Li P."/>
            <person name="You F.M."/>
            <person name="Sun Q."/>
            <person name="Liu Z."/>
            <person name="Lyons E."/>
            <person name="Wicker T."/>
            <person name="Salzberg S.L."/>
            <person name="Devos K.M."/>
            <person name="Dvorak J."/>
        </authorList>
    </citation>
    <scope>NUCLEOTIDE SEQUENCE [LARGE SCALE GENOMIC DNA]</scope>
    <source>
        <strain evidence="2">cv. AL8/78</strain>
    </source>
</reference>
<keyword evidence="1" id="KW-1133">Transmembrane helix</keyword>
<reference evidence="2" key="5">
    <citation type="journal article" date="2021" name="G3 (Bethesda)">
        <title>Aegilops tauschii genome assembly Aet v5.0 features greater sequence contiguity and improved annotation.</title>
        <authorList>
            <person name="Wang L."/>
            <person name="Zhu T."/>
            <person name="Rodriguez J.C."/>
            <person name="Deal K.R."/>
            <person name="Dubcovsky J."/>
            <person name="McGuire P.E."/>
            <person name="Lux T."/>
            <person name="Spannagl M."/>
            <person name="Mayer K.F.X."/>
            <person name="Baldrich P."/>
            <person name="Meyers B.C."/>
            <person name="Huo N."/>
            <person name="Gu Y.Q."/>
            <person name="Zhou H."/>
            <person name="Devos K.M."/>
            <person name="Bennetzen J.L."/>
            <person name="Unver T."/>
            <person name="Budak H."/>
            <person name="Gulick P.J."/>
            <person name="Galiba G."/>
            <person name="Kalapos B."/>
            <person name="Nelson D.R."/>
            <person name="Li P."/>
            <person name="You F.M."/>
            <person name="Luo M.C."/>
            <person name="Dvorak J."/>
        </authorList>
    </citation>
    <scope>NUCLEOTIDE SEQUENCE [LARGE SCALE GENOMIC DNA]</scope>
    <source>
        <strain evidence="2">cv. AL8/78</strain>
    </source>
</reference>
<dbReference type="AlphaFoldDB" id="A0A453QG80"/>
<name>A0A453QG80_AEGTS</name>
<keyword evidence="3" id="KW-1185">Reference proteome</keyword>
<dbReference type="EnsemblPlants" id="AET7Gv20100700.1">
    <property type="protein sequence ID" value="AET7Gv20100700.1"/>
    <property type="gene ID" value="AET7Gv20100700"/>
</dbReference>
<accession>A0A453QG80</accession>
<dbReference type="Proteomes" id="UP000015105">
    <property type="component" value="Chromosome 7D"/>
</dbReference>
<organism evidence="2 3">
    <name type="scientific">Aegilops tauschii subsp. strangulata</name>
    <name type="common">Goatgrass</name>
    <dbReference type="NCBI Taxonomy" id="200361"/>
    <lineage>
        <taxon>Eukaryota</taxon>
        <taxon>Viridiplantae</taxon>
        <taxon>Streptophyta</taxon>
        <taxon>Embryophyta</taxon>
        <taxon>Tracheophyta</taxon>
        <taxon>Spermatophyta</taxon>
        <taxon>Magnoliopsida</taxon>
        <taxon>Liliopsida</taxon>
        <taxon>Poales</taxon>
        <taxon>Poaceae</taxon>
        <taxon>BOP clade</taxon>
        <taxon>Pooideae</taxon>
        <taxon>Triticodae</taxon>
        <taxon>Triticeae</taxon>
        <taxon>Triticinae</taxon>
        <taxon>Aegilops</taxon>
    </lineage>
</organism>
<keyword evidence="1" id="KW-0812">Transmembrane</keyword>
<reference evidence="3" key="2">
    <citation type="journal article" date="2017" name="Nat. Plants">
        <title>The Aegilops tauschii genome reveals multiple impacts of transposons.</title>
        <authorList>
            <person name="Zhao G."/>
            <person name="Zou C."/>
            <person name="Li K."/>
            <person name="Wang K."/>
            <person name="Li T."/>
            <person name="Gao L."/>
            <person name="Zhang X."/>
            <person name="Wang H."/>
            <person name="Yang Z."/>
            <person name="Liu X."/>
            <person name="Jiang W."/>
            <person name="Mao L."/>
            <person name="Kong X."/>
            <person name="Jiao Y."/>
            <person name="Jia J."/>
        </authorList>
    </citation>
    <scope>NUCLEOTIDE SEQUENCE [LARGE SCALE GENOMIC DNA]</scope>
    <source>
        <strain evidence="3">cv. AL8/78</strain>
    </source>
</reference>
<evidence type="ECO:0000313" key="2">
    <source>
        <dbReference type="EnsemblPlants" id="AET7Gv20100700.1"/>
    </source>
</evidence>
<protein>
    <submittedName>
        <fullName evidence="2">Uncharacterized protein</fullName>
    </submittedName>
</protein>
<feature type="transmembrane region" description="Helical" evidence="1">
    <location>
        <begin position="45"/>
        <end position="64"/>
    </location>
</feature>
<keyword evidence="1" id="KW-0472">Membrane</keyword>
<proteinExistence type="predicted"/>
<sequence>TKKKIYSSTPYGAYQEERAGYVPAGSCCHVYHSLALSCRRNDHGYIHFLFFSINICISCWMLSIGKLLL</sequence>
<dbReference type="Gramene" id="AET7Gv20100700.1">
    <property type="protein sequence ID" value="AET7Gv20100700.1"/>
    <property type="gene ID" value="AET7Gv20100700"/>
</dbReference>
<reference evidence="2" key="4">
    <citation type="submission" date="2019-03" db="UniProtKB">
        <authorList>
            <consortium name="EnsemblPlants"/>
        </authorList>
    </citation>
    <scope>IDENTIFICATION</scope>
</reference>